<dbReference type="InterPro" id="IPR049054">
    <property type="entry name" value="CN_hydtase_beta-like_N"/>
</dbReference>
<dbReference type="RefSeq" id="WP_345353107.1">
    <property type="nucleotide sequence ID" value="NZ_BAABFB010000075.1"/>
</dbReference>
<dbReference type="Gene3D" id="1.10.472.20">
    <property type="entry name" value="Nitrile hydratase, beta subunit"/>
    <property type="match status" value="1"/>
</dbReference>
<evidence type="ECO:0000313" key="2">
    <source>
        <dbReference type="EMBL" id="GAA4490602.1"/>
    </source>
</evidence>
<feature type="domain" description="Nitrile hydratase beta subunit-like N-terminal" evidence="1">
    <location>
        <begin position="43"/>
        <end position="135"/>
    </location>
</feature>
<gene>
    <name evidence="2" type="ORF">GCM10023094_54220</name>
</gene>
<protein>
    <recommendedName>
        <fullName evidence="1">Nitrile hydratase beta subunit-like N-terminal domain-containing protein</fullName>
    </recommendedName>
</protein>
<dbReference type="InterPro" id="IPR008990">
    <property type="entry name" value="Elect_transpt_acc-like_dom_sf"/>
</dbReference>
<comment type="caution">
    <text evidence="2">The sequence shown here is derived from an EMBL/GenBank/DDBJ whole genome shotgun (WGS) entry which is preliminary data.</text>
</comment>
<dbReference type="InterPro" id="IPR042262">
    <property type="entry name" value="CN_hydtase_beta_C"/>
</dbReference>
<evidence type="ECO:0000259" key="1">
    <source>
        <dbReference type="Pfam" id="PF21006"/>
    </source>
</evidence>
<dbReference type="SUPFAM" id="SSF50090">
    <property type="entry name" value="Electron transport accessory proteins"/>
    <property type="match status" value="1"/>
</dbReference>
<name>A0ABP8PQX2_9NOCA</name>
<proteinExistence type="predicted"/>
<reference evidence="3" key="1">
    <citation type="journal article" date="2019" name="Int. J. Syst. Evol. Microbiol.">
        <title>The Global Catalogue of Microorganisms (GCM) 10K type strain sequencing project: providing services to taxonomists for standard genome sequencing and annotation.</title>
        <authorList>
            <consortium name="The Broad Institute Genomics Platform"/>
            <consortium name="The Broad Institute Genome Sequencing Center for Infectious Disease"/>
            <person name="Wu L."/>
            <person name="Ma J."/>
        </authorList>
    </citation>
    <scope>NUCLEOTIDE SEQUENCE [LARGE SCALE GENOMIC DNA]</scope>
    <source>
        <strain evidence="3">JCM 32206</strain>
    </source>
</reference>
<accession>A0ABP8PQX2</accession>
<dbReference type="Proteomes" id="UP001501183">
    <property type="component" value="Unassembled WGS sequence"/>
</dbReference>
<sequence>MSSPDTFDDLQGRVAGLSPAVRTRLDSPYVISNDLFGALRHVLHDVGGQLDLPVEFREKVEERWEMNTYVTCECLGWRGVWNSEERRRAENDLGATLYFGLPYYARWATVAAKTLINKGLITPDELSAKLDEVRSRLIAAQEGPSS</sequence>
<organism evidence="2 3">
    <name type="scientific">Rhodococcus olei</name>
    <dbReference type="NCBI Taxonomy" id="2161675"/>
    <lineage>
        <taxon>Bacteria</taxon>
        <taxon>Bacillati</taxon>
        <taxon>Actinomycetota</taxon>
        <taxon>Actinomycetes</taxon>
        <taxon>Mycobacteriales</taxon>
        <taxon>Nocardiaceae</taxon>
        <taxon>Rhodococcus</taxon>
    </lineage>
</organism>
<keyword evidence="3" id="KW-1185">Reference proteome</keyword>
<evidence type="ECO:0000313" key="3">
    <source>
        <dbReference type="Proteomes" id="UP001501183"/>
    </source>
</evidence>
<dbReference type="EMBL" id="BAABFB010000075">
    <property type="protein sequence ID" value="GAA4490602.1"/>
    <property type="molecule type" value="Genomic_DNA"/>
</dbReference>
<dbReference type="Pfam" id="PF21006">
    <property type="entry name" value="NHase_beta_N"/>
    <property type="match status" value="1"/>
</dbReference>